<dbReference type="STRING" id="4846.A0A367KXP8"/>
<dbReference type="Gene3D" id="2.30.30.100">
    <property type="match status" value="1"/>
</dbReference>
<dbReference type="CDD" id="cd06168">
    <property type="entry name" value="LSMD1"/>
    <property type="match status" value="1"/>
</dbReference>
<dbReference type="InterPro" id="IPR010920">
    <property type="entry name" value="LSM_dom_sf"/>
</dbReference>
<dbReference type="InterPro" id="IPR050914">
    <property type="entry name" value="snRNP_SmB/NAA38-like"/>
</dbReference>
<comment type="caution">
    <text evidence="2">The sequence shown here is derived from an EMBL/GenBank/DDBJ whole genome shotgun (WGS) entry which is preliminary data.</text>
</comment>
<dbReference type="EMBL" id="PJQM01000055">
    <property type="protein sequence ID" value="RCI06954.1"/>
    <property type="molecule type" value="Genomic_DNA"/>
</dbReference>
<keyword evidence="3" id="KW-1185">Reference proteome</keyword>
<dbReference type="GO" id="GO:0031417">
    <property type="term" value="C:NatC complex"/>
    <property type="evidence" value="ECO:0007669"/>
    <property type="project" value="InterPro"/>
</dbReference>
<evidence type="ECO:0000313" key="3">
    <source>
        <dbReference type="Proteomes" id="UP000253551"/>
    </source>
</evidence>
<accession>A0A367KXP8</accession>
<dbReference type="InterPro" id="IPR047575">
    <property type="entry name" value="Sm"/>
</dbReference>
<dbReference type="AlphaFoldDB" id="A0A367KXP8"/>
<organism evidence="2 3">
    <name type="scientific">Rhizopus stolonifer</name>
    <name type="common">Rhizopus nigricans</name>
    <dbReference type="NCBI Taxonomy" id="4846"/>
    <lineage>
        <taxon>Eukaryota</taxon>
        <taxon>Fungi</taxon>
        <taxon>Fungi incertae sedis</taxon>
        <taxon>Mucoromycota</taxon>
        <taxon>Mucoromycotina</taxon>
        <taxon>Mucoromycetes</taxon>
        <taxon>Mucorales</taxon>
        <taxon>Mucorineae</taxon>
        <taxon>Rhizopodaceae</taxon>
        <taxon>Rhizopus</taxon>
    </lineage>
</organism>
<evidence type="ECO:0000259" key="1">
    <source>
        <dbReference type="PROSITE" id="PS52002"/>
    </source>
</evidence>
<dbReference type="InterPro" id="IPR034110">
    <property type="entry name" value="LSMD1_Sm"/>
</dbReference>
<dbReference type="PANTHER" id="PTHR10701:SF5">
    <property type="entry name" value="N-ALPHA-ACETYLTRANSFERASE 38, NATC AUXILIARY SUBUNIT"/>
    <property type="match status" value="1"/>
</dbReference>
<dbReference type="SUPFAM" id="SSF50182">
    <property type="entry name" value="Sm-like ribonucleoproteins"/>
    <property type="match status" value="1"/>
</dbReference>
<sequence>MADTPNIQKLASYLNFQARIKITDGRIFVGTFMCIDKQKNVILANTKEYREEEERLVGLVMIPGEHLVKMETEDLEVSPMYA</sequence>
<protein>
    <recommendedName>
        <fullName evidence="1">Sm domain-containing protein</fullName>
    </recommendedName>
</protein>
<evidence type="ECO:0000313" key="2">
    <source>
        <dbReference type="EMBL" id="RCI06954.1"/>
    </source>
</evidence>
<dbReference type="PROSITE" id="PS52002">
    <property type="entry name" value="SM"/>
    <property type="match status" value="1"/>
</dbReference>
<dbReference type="Proteomes" id="UP000253551">
    <property type="component" value="Unassembled WGS sequence"/>
</dbReference>
<feature type="domain" description="Sm" evidence="1">
    <location>
        <begin position="5"/>
        <end position="76"/>
    </location>
</feature>
<dbReference type="SMART" id="SM00651">
    <property type="entry name" value="Sm"/>
    <property type="match status" value="1"/>
</dbReference>
<dbReference type="GO" id="GO:0003723">
    <property type="term" value="F:RNA binding"/>
    <property type="evidence" value="ECO:0007669"/>
    <property type="project" value="InterPro"/>
</dbReference>
<dbReference type="PANTHER" id="PTHR10701">
    <property type="entry name" value="SMALL NUCLEAR RIBONUCLEOPROTEIN-ASSOCIATED PROTEIN B AND N"/>
    <property type="match status" value="1"/>
</dbReference>
<dbReference type="Pfam" id="PF01423">
    <property type="entry name" value="LSM"/>
    <property type="match status" value="1"/>
</dbReference>
<dbReference type="InterPro" id="IPR001163">
    <property type="entry name" value="Sm_dom_euk/arc"/>
</dbReference>
<gene>
    <name evidence="2" type="ORF">CU098_011844</name>
</gene>
<reference evidence="2 3" key="1">
    <citation type="journal article" date="2018" name="G3 (Bethesda)">
        <title>Phylogenetic and Phylogenomic Definition of Rhizopus Species.</title>
        <authorList>
            <person name="Gryganskyi A.P."/>
            <person name="Golan J."/>
            <person name="Dolatabadi S."/>
            <person name="Mondo S."/>
            <person name="Robb S."/>
            <person name="Idnurm A."/>
            <person name="Muszewska A."/>
            <person name="Steczkiewicz K."/>
            <person name="Masonjones S."/>
            <person name="Liao H.L."/>
            <person name="Gajdeczka M.T."/>
            <person name="Anike F."/>
            <person name="Vuek A."/>
            <person name="Anishchenko I.M."/>
            <person name="Voigt K."/>
            <person name="de Hoog G.S."/>
            <person name="Smith M.E."/>
            <person name="Heitman J."/>
            <person name="Vilgalys R."/>
            <person name="Stajich J.E."/>
        </authorList>
    </citation>
    <scope>NUCLEOTIDE SEQUENCE [LARGE SCALE GENOMIC DNA]</scope>
    <source>
        <strain evidence="2 3">LSU 92-RS-03</strain>
    </source>
</reference>
<proteinExistence type="predicted"/>
<dbReference type="OrthoDB" id="368909at2759"/>
<name>A0A367KXP8_RHIST</name>